<dbReference type="EMBL" id="CP159289">
    <property type="protein sequence ID" value="XCH23003.1"/>
    <property type="molecule type" value="Genomic_DNA"/>
</dbReference>
<evidence type="ECO:0000259" key="5">
    <source>
        <dbReference type="Pfam" id="PF17210"/>
    </source>
</evidence>
<dbReference type="Pfam" id="PF18962">
    <property type="entry name" value="Por_Secre_tail"/>
    <property type="match status" value="1"/>
</dbReference>
<keyword evidence="3 4" id="KW-0732">Signal</keyword>
<sequence>MKYLSLSFLFICNSLSFSAAAEGGSAITGTVWTDKKPYNGLFDAGEQVVPGILVKLLNASNGQVVSTALSQSDGGFSLPTKTDGNFIIEYVFPSEGFSVALKRQGNDNSINSAANTSGYSDLITISAGAPADRYGLGLVAKENTITYCTMKTPTVTTWKEDLLLPKSSVAAVPVGVKIFAAESVWHPSIGIENLGTQDAYDISVQGIMSMELPRGAFLKINSDVPRSGILPAYDGVQDYAGTSGRTWLDEFSYASSRYEYPPFLIDNTFYGEGNLAIPTEAKSGVTIVGSGNQQTVVQTHVSAGACVVYTYEEGALPVKLVSFSARREQGQVQLDWQTAEETNSSHFIIERSSNGKDFSPIGRVKAAGESSVRNMYSYSDLSATAGSNFYRLKMVDLDETYAYSRIVVVKLDSRAASLYPNPAIDEVSVADAGDSSVTKVQFFNPGSQLVLESSQNQNINVSGIPAGTYLVRTVRSDGTVNVNRLVIAR</sequence>
<name>A0AAU8FH14_9BACT</name>
<dbReference type="Gene3D" id="2.60.40.10">
    <property type="entry name" value="Immunoglobulins"/>
    <property type="match status" value="2"/>
</dbReference>
<reference evidence="7" key="1">
    <citation type="submission" date="2024-06" db="EMBL/GenBank/DDBJ databases">
        <title>Sequencing and assembly of the genome of Dyadobacter sp. strain 676, a symbiont of Cyamopsis tetragonoloba.</title>
        <authorList>
            <person name="Guro P."/>
            <person name="Sazanova A."/>
            <person name="Kuznetsova I."/>
            <person name="Belimov A."/>
            <person name="Safronova V."/>
        </authorList>
    </citation>
    <scope>NUCLEOTIDE SEQUENCE</scope>
    <source>
        <strain evidence="7">676</strain>
    </source>
</reference>
<feature type="domain" description="SD-repeat containing protein B" evidence="5">
    <location>
        <begin position="28"/>
        <end position="129"/>
    </location>
</feature>
<dbReference type="NCBIfam" id="TIGR04183">
    <property type="entry name" value="Por_Secre_tail"/>
    <property type="match status" value="1"/>
</dbReference>
<dbReference type="AlphaFoldDB" id="A0AAU8FH14"/>
<dbReference type="GO" id="GO:0005576">
    <property type="term" value="C:extracellular region"/>
    <property type="evidence" value="ECO:0007669"/>
    <property type="project" value="UniProtKB-SubCell"/>
</dbReference>
<protein>
    <submittedName>
        <fullName evidence="7">SdrD B-like domain-containing protein</fullName>
    </submittedName>
</protein>
<comment type="subcellular location">
    <subcellularLocation>
        <location evidence="1">Secreted</location>
    </subcellularLocation>
</comment>
<dbReference type="InterPro" id="IPR033764">
    <property type="entry name" value="Sdr_B"/>
</dbReference>
<evidence type="ECO:0000256" key="2">
    <source>
        <dbReference type="ARBA" id="ARBA00022525"/>
    </source>
</evidence>
<accession>A0AAU8FH14</accession>
<proteinExistence type="predicted"/>
<organism evidence="7">
    <name type="scientific">Dyadobacter sp. 676</name>
    <dbReference type="NCBI Taxonomy" id="3088362"/>
    <lineage>
        <taxon>Bacteria</taxon>
        <taxon>Pseudomonadati</taxon>
        <taxon>Bacteroidota</taxon>
        <taxon>Cytophagia</taxon>
        <taxon>Cytophagales</taxon>
        <taxon>Spirosomataceae</taxon>
        <taxon>Dyadobacter</taxon>
    </lineage>
</organism>
<dbReference type="RefSeq" id="WP_353718329.1">
    <property type="nucleotide sequence ID" value="NZ_CP159289.1"/>
</dbReference>
<evidence type="ECO:0000256" key="1">
    <source>
        <dbReference type="ARBA" id="ARBA00004613"/>
    </source>
</evidence>
<evidence type="ECO:0000313" key="7">
    <source>
        <dbReference type="EMBL" id="XCH23003.1"/>
    </source>
</evidence>
<evidence type="ECO:0000259" key="6">
    <source>
        <dbReference type="Pfam" id="PF18962"/>
    </source>
</evidence>
<evidence type="ECO:0000256" key="4">
    <source>
        <dbReference type="SAM" id="SignalP"/>
    </source>
</evidence>
<evidence type="ECO:0000256" key="3">
    <source>
        <dbReference type="ARBA" id="ARBA00022729"/>
    </source>
</evidence>
<keyword evidence="2" id="KW-0964">Secreted</keyword>
<feature type="signal peptide" evidence="4">
    <location>
        <begin position="1"/>
        <end position="21"/>
    </location>
</feature>
<feature type="domain" description="Secretion system C-terminal sorting" evidence="6">
    <location>
        <begin position="418"/>
        <end position="487"/>
    </location>
</feature>
<dbReference type="SUPFAM" id="SSF49478">
    <property type="entry name" value="Cna protein B-type domain"/>
    <property type="match status" value="1"/>
</dbReference>
<dbReference type="InterPro" id="IPR026444">
    <property type="entry name" value="Secre_tail"/>
</dbReference>
<gene>
    <name evidence="7" type="ORF">ABV298_22090</name>
</gene>
<dbReference type="Pfam" id="PF17210">
    <property type="entry name" value="SdrD_B"/>
    <property type="match status" value="1"/>
</dbReference>
<feature type="chain" id="PRO_5043885360" evidence="4">
    <location>
        <begin position="22"/>
        <end position="489"/>
    </location>
</feature>
<dbReference type="NCBIfam" id="NF033208">
    <property type="entry name" value="choice_anch_E"/>
    <property type="match status" value="1"/>
</dbReference>
<dbReference type="InterPro" id="IPR013783">
    <property type="entry name" value="Ig-like_fold"/>
</dbReference>